<dbReference type="InterPro" id="IPR005835">
    <property type="entry name" value="NTP_transferase_dom"/>
</dbReference>
<dbReference type="Pfam" id="PF00483">
    <property type="entry name" value="NTP_transferase"/>
    <property type="match status" value="1"/>
</dbReference>
<evidence type="ECO:0000313" key="10">
    <source>
        <dbReference type="EMBL" id="MBL6820141.1"/>
    </source>
</evidence>
<evidence type="ECO:0000256" key="1">
    <source>
        <dbReference type="ARBA" id="ARBA00006890"/>
    </source>
</evidence>
<evidence type="ECO:0000256" key="3">
    <source>
        <dbReference type="ARBA" id="ARBA00019048"/>
    </source>
</evidence>
<sequence>MKIKKVVFPVAGFGTRFLPATKATPKEMLPIIDKPIIQYAVEEALDAGINEFIFVTHHAKRAIEDHFDENLDLKQRLKNDGKDDLLKLIARVGGKEAKFTFVRQDEPKGLGHAISCAQHLIEHNEYFAVILADDLIINEGKNVTSQLIDIVLKKDKQAIALEAVPSKDISKFGVISFNEQQDDVFHLSGIIEKPDPSEAPSDLAVVGRYIFNQSIFNSIDEKTPGKNGEIQITDAIEKQISNFVGIKFQGRRYDCGSKIGYLKANIELGLKHPEISDDLKNLLKEY</sequence>
<dbReference type="SUPFAM" id="SSF53448">
    <property type="entry name" value="Nucleotide-diphospho-sugar transferases"/>
    <property type="match status" value="1"/>
</dbReference>
<dbReference type="EMBL" id="JADHQA010000009">
    <property type="protein sequence ID" value="MBL6820141.1"/>
    <property type="molecule type" value="Genomic_DNA"/>
</dbReference>
<accession>A0A937I8K2</accession>
<evidence type="ECO:0000256" key="8">
    <source>
        <dbReference type="RuleBase" id="RU361259"/>
    </source>
</evidence>
<comment type="caution">
    <text evidence="10">The sequence shown here is derived from an EMBL/GenBank/DDBJ whole genome shotgun (WGS) entry which is preliminary data.</text>
</comment>
<protein>
    <recommendedName>
        <fullName evidence="3 8">UTP--glucose-1-phosphate uridylyltransferase</fullName>
        <ecNumber evidence="2 8">2.7.7.9</ecNumber>
    </recommendedName>
    <alternativeName>
        <fullName evidence="8">UDP-glucose pyrophosphorylase</fullName>
    </alternativeName>
</protein>
<dbReference type="EC" id="2.7.7.9" evidence="2 8"/>
<evidence type="ECO:0000256" key="6">
    <source>
        <dbReference type="ARBA" id="ARBA00037294"/>
    </source>
</evidence>
<evidence type="ECO:0000259" key="9">
    <source>
        <dbReference type="Pfam" id="PF00483"/>
    </source>
</evidence>
<dbReference type="Proteomes" id="UP000704935">
    <property type="component" value="Unassembled WGS sequence"/>
</dbReference>
<keyword evidence="4 8" id="KW-0808">Transferase</keyword>
<dbReference type="GO" id="GO:0003983">
    <property type="term" value="F:UTP:glucose-1-phosphate uridylyltransferase activity"/>
    <property type="evidence" value="ECO:0007669"/>
    <property type="project" value="UniProtKB-EC"/>
</dbReference>
<evidence type="ECO:0000256" key="4">
    <source>
        <dbReference type="ARBA" id="ARBA00022679"/>
    </source>
</evidence>
<feature type="domain" description="Nucleotidyl transferase" evidence="9">
    <location>
        <begin position="11"/>
        <end position="265"/>
    </location>
</feature>
<keyword evidence="5 8" id="KW-0548">Nucleotidyltransferase</keyword>
<comment type="similarity">
    <text evidence="1 8">Belongs to the UDPGP type 2 family.</text>
</comment>
<dbReference type="CDD" id="cd02541">
    <property type="entry name" value="UGPase_prokaryotic"/>
    <property type="match status" value="1"/>
</dbReference>
<name>A0A937I8K2_9GAMM</name>
<dbReference type="AlphaFoldDB" id="A0A937I8K2"/>
<evidence type="ECO:0000313" key="11">
    <source>
        <dbReference type="Proteomes" id="UP000704935"/>
    </source>
</evidence>
<evidence type="ECO:0000256" key="2">
    <source>
        <dbReference type="ARBA" id="ARBA00012415"/>
    </source>
</evidence>
<dbReference type="InterPro" id="IPR029044">
    <property type="entry name" value="Nucleotide-diphossugar_trans"/>
</dbReference>
<evidence type="ECO:0000256" key="7">
    <source>
        <dbReference type="ARBA" id="ARBA00048128"/>
    </source>
</evidence>
<dbReference type="PANTHER" id="PTHR43197">
    <property type="entry name" value="UTP--GLUCOSE-1-PHOSPHATE URIDYLYLTRANSFERASE"/>
    <property type="match status" value="1"/>
</dbReference>
<gene>
    <name evidence="10" type="primary">galU</name>
    <name evidence="10" type="ORF">ISQ61_02705</name>
</gene>
<comment type="catalytic activity">
    <reaction evidence="7 8">
        <text>alpha-D-glucose 1-phosphate + UTP + H(+) = UDP-alpha-D-glucose + diphosphate</text>
        <dbReference type="Rhea" id="RHEA:19889"/>
        <dbReference type="ChEBI" id="CHEBI:15378"/>
        <dbReference type="ChEBI" id="CHEBI:33019"/>
        <dbReference type="ChEBI" id="CHEBI:46398"/>
        <dbReference type="ChEBI" id="CHEBI:58601"/>
        <dbReference type="ChEBI" id="CHEBI:58885"/>
        <dbReference type="EC" id="2.7.7.9"/>
    </reaction>
</comment>
<evidence type="ECO:0000256" key="5">
    <source>
        <dbReference type="ARBA" id="ARBA00022695"/>
    </source>
</evidence>
<dbReference type="Gene3D" id="3.90.550.10">
    <property type="entry name" value="Spore Coat Polysaccharide Biosynthesis Protein SpsA, Chain A"/>
    <property type="match status" value="1"/>
</dbReference>
<organism evidence="10 11">
    <name type="scientific">SAR86 cluster bacterium</name>
    <dbReference type="NCBI Taxonomy" id="2030880"/>
    <lineage>
        <taxon>Bacteria</taxon>
        <taxon>Pseudomonadati</taxon>
        <taxon>Pseudomonadota</taxon>
        <taxon>Gammaproteobacteria</taxon>
        <taxon>SAR86 cluster</taxon>
    </lineage>
</organism>
<proteinExistence type="inferred from homology"/>
<dbReference type="NCBIfam" id="TIGR01099">
    <property type="entry name" value="galU"/>
    <property type="match status" value="1"/>
</dbReference>
<comment type="function">
    <text evidence="6">May play a role in stationary phase survival.</text>
</comment>
<dbReference type="InterPro" id="IPR005771">
    <property type="entry name" value="GalU_uridylyltTrfase_bac/arc"/>
</dbReference>
<dbReference type="GO" id="GO:0006011">
    <property type="term" value="P:UDP-alpha-D-glucose metabolic process"/>
    <property type="evidence" value="ECO:0007669"/>
    <property type="project" value="InterPro"/>
</dbReference>
<reference evidence="10" key="1">
    <citation type="submission" date="2020-10" db="EMBL/GenBank/DDBJ databases">
        <title>Microbiome of the Black Sea water column analyzed by genome centric metagenomics.</title>
        <authorList>
            <person name="Cabello-Yeves P.J."/>
            <person name="Callieri C."/>
            <person name="Picazo A."/>
            <person name="Mehrshad M."/>
            <person name="Haro-Moreno J.M."/>
            <person name="Roda-Garcia J."/>
            <person name="Dzembekova N."/>
            <person name="Slabakova V."/>
            <person name="Slabakova N."/>
            <person name="Moncheva S."/>
            <person name="Rodriguez-Valera F."/>
        </authorList>
    </citation>
    <scope>NUCLEOTIDE SEQUENCE</scope>
    <source>
        <strain evidence="10">BS307-5m-G47</strain>
    </source>
</reference>
<dbReference type="PANTHER" id="PTHR43197:SF1">
    <property type="entry name" value="UTP--GLUCOSE-1-PHOSPHATE URIDYLYLTRANSFERASE"/>
    <property type="match status" value="1"/>
</dbReference>